<name>A0ABV8HJG1_9ACTN</name>
<feature type="domain" description="DUF5753" evidence="2">
    <location>
        <begin position="2"/>
        <end position="85"/>
    </location>
</feature>
<dbReference type="RefSeq" id="WP_386428808.1">
    <property type="nucleotide sequence ID" value="NZ_JBHSBB010000009.1"/>
</dbReference>
<organism evidence="3 4">
    <name type="scientific">Streptomyces polygonati</name>
    <dbReference type="NCBI Taxonomy" id="1617087"/>
    <lineage>
        <taxon>Bacteria</taxon>
        <taxon>Bacillati</taxon>
        <taxon>Actinomycetota</taxon>
        <taxon>Actinomycetes</taxon>
        <taxon>Kitasatosporales</taxon>
        <taxon>Streptomycetaceae</taxon>
        <taxon>Streptomyces</taxon>
    </lineage>
</organism>
<accession>A0ABV8HJG1</accession>
<dbReference type="Pfam" id="PF19054">
    <property type="entry name" value="DUF5753"/>
    <property type="match status" value="1"/>
</dbReference>
<dbReference type="InterPro" id="IPR043917">
    <property type="entry name" value="DUF5753"/>
</dbReference>
<dbReference type="Proteomes" id="UP001595765">
    <property type="component" value="Unassembled WGS sequence"/>
</dbReference>
<dbReference type="EMBL" id="JBHSBB010000009">
    <property type="protein sequence ID" value="MFC4032115.1"/>
    <property type="molecule type" value="Genomic_DNA"/>
</dbReference>
<reference evidence="4" key="1">
    <citation type="journal article" date="2019" name="Int. J. Syst. Evol. Microbiol.">
        <title>The Global Catalogue of Microorganisms (GCM) 10K type strain sequencing project: providing services to taxonomists for standard genome sequencing and annotation.</title>
        <authorList>
            <consortium name="The Broad Institute Genomics Platform"/>
            <consortium name="The Broad Institute Genome Sequencing Center for Infectious Disease"/>
            <person name="Wu L."/>
            <person name="Ma J."/>
        </authorList>
    </citation>
    <scope>NUCLEOTIDE SEQUENCE [LARGE SCALE GENOMIC DNA]</scope>
    <source>
        <strain evidence="4">CGMCC 4.7237</strain>
    </source>
</reference>
<evidence type="ECO:0000259" key="2">
    <source>
        <dbReference type="Pfam" id="PF19054"/>
    </source>
</evidence>
<protein>
    <submittedName>
        <fullName evidence="3">Scr1 family TA system antitoxin-like transcriptional regulator</fullName>
    </submittedName>
</protein>
<proteinExistence type="predicted"/>
<sequence>MQVTNSQHITIQVLPHSAGSHAGLNGPFVIFGFAGERDPDTVCLENLTGTLYLEHPGELAGYAASFDHLRASALNPADSLALIQQVAKSSSHDLVVSAPVSLMLGRPPADRLGPLHGALGMSRNVPPTAAERPQGRKPEKTPT</sequence>
<keyword evidence="4" id="KW-1185">Reference proteome</keyword>
<feature type="compositionally biased region" description="Basic and acidic residues" evidence="1">
    <location>
        <begin position="133"/>
        <end position="143"/>
    </location>
</feature>
<feature type="region of interest" description="Disordered" evidence="1">
    <location>
        <begin position="113"/>
        <end position="143"/>
    </location>
</feature>
<comment type="caution">
    <text evidence="3">The sequence shown here is derived from an EMBL/GenBank/DDBJ whole genome shotgun (WGS) entry which is preliminary data.</text>
</comment>
<evidence type="ECO:0000313" key="4">
    <source>
        <dbReference type="Proteomes" id="UP001595765"/>
    </source>
</evidence>
<evidence type="ECO:0000256" key="1">
    <source>
        <dbReference type="SAM" id="MobiDB-lite"/>
    </source>
</evidence>
<gene>
    <name evidence="3" type="ORF">ACFO3J_11530</name>
</gene>
<evidence type="ECO:0000313" key="3">
    <source>
        <dbReference type="EMBL" id="MFC4032115.1"/>
    </source>
</evidence>